<reference evidence="1" key="1">
    <citation type="journal article" date="2014" name="Int. J. Syst. Evol. Microbiol.">
        <title>Complete genome sequence of Corynebacterium casei LMG S-19264T (=DSM 44701T), isolated from a smear-ripened cheese.</title>
        <authorList>
            <consortium name="US DOE Joint Genome Institute (JGI-PGF)"/>
            <person name="Walter F."/>
            <person name="Albersmeier A."/>
            <person name="Kalinowski J."/>
            <person name="Ruckert C."/>
        </authorList>
    </citation>
    <scope>NUCLEOTIDE SEQUENCE</scope>
    <source>
        <strain evidence="1">JCM 4633</strain>
    </source>
</reference>
<name>A0A918TRQ8_STRCJ</name>
<dbReference type="RefSeq" id="WP_190111273.1">
    <property type="nucleotide sequence ID" value="NZ_BMVB01000014.1"/>
</dbReference>
<gene>
    <name evidence="1" type="ORF">GCM10010507_40620</name>
</gene>
<evidence type="ECO:0000313" key="2">
    <source>
        <dbReference type="Proteomes" id="UP000646244"/>
    </source>
</evidence>
<sequence>MLRVGVPEELAKVLLYEFDQRADESGAMAVRSCAVPRADEREDGV</sequence>
<comment type="caution">
    <text evidence="1">The sequence shown here is derived from an EMBL/GenBank/DDBJ whole genome shotgun (WGS) entry which is preliminary data.</text>
</comment>
<organism evidence="1 2">
    <name type="scientific">Streptomyces cinnamoneus</name>
    <name type="common">Streptoverticillium cinnamoneum</name>
    <dbReference type="NCBI Taxonomy" id="53446"/>
    <lineage>
        <taxon>Bacteria</taxon>
        <taxon>Bacillati</taxon>
        <taxon>Actinomycetota</taxon>
        <taxon>Actinomycetes</taxon>
        <taxon>Kitasatosporales</taxon>
        <taxon>Streptomycetaceae</taxon>
        <taxon>Streptomyces</taxon>
        <taxon>Streptomyces cinnamoneus group</taxon>
    </lineage>
</organism>
<evidence type="ECO:0000313" key="1">
    <source>
        <dbReference type="EMBL" id="GHC59623.1"/>
    </source>
</evidence>
<dbReference type="AlphaFoldDB" id="A0A918TRQ8"/>
<reference evidence="1" key="2">
    <citation type="submission" date="2020-09" db="EMBL/GenBank/DDBJ databases">
        <authorList>
            <person name="Sun Q."/>
            <person name="Ohkuma M."/>
        </authorList>
    </citation>
    <scope>NUCLEOTIDE SEQUENCE</scope>
    <source>
        <strain evidence="1">JCM 4633</strain>
    </source>
</reference>
<dbReference type="Proteomes" id="UP000646244">
    <property type="component" value="Unassembled WGS sequence"/>
</dbReference>
<dbReference type="EMBL" id="BMVB01000014">
    <property type="protein sequence ID" value="GHC59623.1"/>
    <property type="molecule type" value="Genomic_DNA"/>
</dbReference>
<protein>
    <submittedName>
        <fullName evidence="1">Uncharacterized protein</fullName>
    </submittedName>
</protein>
<accession>A0A918TRQ8</accession>
<proteinExistence type="predicted"/>